<keyword evidence="2" id="KW-1185">Reference proteome</keyword>
<sequence length="196" mass="22664">MACSSEIIEYGICCIHNYPSFQCSNGMYVGLAKETSQLFNCGILNYVIQCCLEEFFDTIERKNLTTMEVETMSEGVKEELLEHFKEELIEGLLEPSKEELESKTYEILMDDTTLLLPGKKIQFMMELGGFLESKCLHKGVDVYLEKLHLVFDNFELLSQQDYYLRCLVYVNHLTSRSFFNLVISSGEKIVGKRIDR</sequence>
<organism evidence="1 2">
    <name type="scientific">Rhododendron molle</name>
    <name type="common">Chinese azalea</name>
    <name type="synonym">Azalea mollis</name>
    <dbReference type="NCBI Taxonomy" id="49168"/>
    <lineage>
        <taxon>Eukaryota</taxon>
        <taxon>Viridiplantae</taxon>
        <taxon>Streptophyta</taxon>
        <taxon>Embryophyta</taxon>
        <taxon>Tracheophyta</taxon>
        <taxon>Spermatophyta</taxon>
        <taxon>Magnoliopsida</taxon>
        <taxon>eudicotyledons</taxon>
        <taxon>Gunneridae</taxon>
        <taxon>Pentapetalae</taxon>
        <taxon>asterids</taxon>
        <taxon>Ericales</taxon>
        <taxon>Ericaceae</taxon>
        <taxon>Ericoideae</taxon>
        <taxon>Rhodoreae</taxon>
        <taxon>Rhododendron</taxon>
    </lineage>
</organism>
<evidence type="ECO:0000313" key="1">
    <source>
        <dbReference type="EMBL" id="KAI8567642.1"/>
    </source>
</evidence>
<dbReference type="EMBL" id="CM046389">
    <property type="protein sequence ID" value="KAI8567642.1"/>
    <property type="molecule type" value="Genomic_DNA"/>
</dbReference>
<dbReference type="Proteomes" id="UP001062846">
    <property type="component" value="Chromosome 2"/>
</dbReference>
<accession>A0ACC0PSI2</accession>
<name>A0ACC0PSI2_RHOML</name>
<evidence type="ECO:0000313" key="2">
    <source>
        <dbReference type="Proteomes" id="UP001062846"/>
    </source>
</evidence>
<gene>
    <name evidence="1" type="ORF">RHMOL_Rhmol02G0137500</name>
</gene>
<reference evidence="1" key="1">
    <citation type="submission" date="2022-02" db="EMBL/GenBank/DDBJ databases">
        <title>Plant Genome Project.</title>
        <authorList>
            <person name="Zhang R.-G."/>
        </authorList>
    </citation>
    <scope>NUCLEOTIDE SEQUENCE</scope>
    <source>
        <strain evidence="1">AT1</strain>
    </source>
</reference>
<proteinExistence type="predicted"/>
<protein>
    <submittedName>
        <fullName evidence="1">Uncharacterized protein</fullName>
    </submittedName>
</protein>
<comment type="caution">
    <text evidence="1">The sequence shown here is derived from an EMBL/GenBank/DDBJ whole genome shotgun (WGS) entry which is preliminary data.</text>
</comment>